<dbReference type="AlphaFoldDB" id="A0A0T5NWA4"/>
<reference evidence="3 4" key="1">
    <citation type="submission" date="2015-04" db="EMBL/GenBank/DDBJ databases">
        <title>The draft genome sequence of Roseovarius sp.R12b.</title>
        <authorList>
            <person name="Li G."/>
            <person name="Lai Q."/>
            <person name="Shao Z."/>
            <person name="Yan P."/>
        </authorList>
    </citation>
    <scope>NUCLEOTIDE SEQUENCE [LARGE SCALE GENOMIC DNA]</scope>
    <source>
        <strain evidence="3 4">R12B</strain>
    </source>
</reference>
<keyword evidence="4" id="KW-1185">Reference proteome</keyword>
<evidence type="ECO:0000256" key="1">
    <source>
        <dbReference type="SAM" id="MobiDB-lite"/>
    </source>
</evidence>
<dbReference type="EMBL" id="LAXJ01000007">
    <property type="protein sequence ID" value="KRS13137.1"/>
    <property type="molecule type" value="Genomic_DNA"/>
</dbReference>
<gene>
    <name evidence="3" type="ORF">XM53_08295</name>
</gene>
<keyword evidence="2" id="KW-1133">Transmembrane helix</keyword>
<sequence>MCNDQPDDTSEIRLSPPAPKPRARTCVRRAWGRGLLSGLPFAEVILLAGFLMSAGMFLTIDHGHATTDAAASVQNAYTR</sequence>
<name>A0A0T5NWA4_9RHOB</name>
<dbReference type="Proteomes" id="UP000051295">
    <property type="component" value="Unassembled WGS sequence"/>
</dbReference>
<feature type="transmembrane region" description="Helical" evidence="2">
    <location>
        <begin position="38"/>
        <end position="60"/>
    </location>
</feature>
<comment type="caution">
    <text evidence="3">The sequence shown here is derived from an EMBL/GenBank/DDBJ whole genome shotgun (WGS) entry which is preliminary data.</text>
</comment>
<keyword evidence="2" id="KW-0812">Transmembrane</keyword>
<evidence type="ECO:0000313" key="3">
    <source>
        <dbReference type="EMBL" id="KRS13137.1"/>
    </source>
</evidence>
<keyword evidence="2" id="KW-0472">Membrane</keyword>
<evidence type="ECO:0000313" key="4">
    <source>
        <dbReference type="Proteomes" id="UP000051295"/>
    </source>
</evidence>
<organism evidence="3 4">
    <name type="scientific">Roseovarius atlanticus</name>
    <dbReference type="NCBI Taxonomy" id="1641875"/>
    <lineage>
        <taxon>Bacteria</taxon>
        <taxon>Pseudomonadati</taxon>
        <taxon>Pseudomonadota</taxon>
        <taxon>Alphaproteobacteria</taxon>
        <taxon>Rhodobacterales</taxon>
        <taxon>Roseobacteraceae</taxon>
        <taxon>Roseovarius</taxon>
    </lineage>
</organism>
<feature type="region of interest" description="Disordered" evidence="1">
    <location>
        <begin position="1"/>
        <end position="23"/>
    </location>
</feature>
<protein>
    <submittedName>
        <fullName evidence="3">Uncharacterized protein</fullName>
    </submittedName>
</protein>
<evidence type="ECO:0000256" key="2">
    <source>
        <dbReference type="SAM" id="Phobius"/>
    </source>
</evidence>
<dbReference type="OrthoDB" id="9877760at2"/>
<proteinExistence type="predicted"/>
<dbReference type="STRING" id="1641875.XM53_08295"/>
<accession>A0A0T5NWA4</accession>
<dbReference type="RefSeq" id="WP_057792184.1">
    <property type="nucleotide sequence ID" value="NZ_LAXJ01000007.1"/>
</dbReference>
<dbReference type="PATRIC" id="fig|1641875.4.peg.4060"/>